<dbReference type="EMBL" id="SMFZ01000001">
    <property type="protein sequence ID" value="TCK25387.1"/>
    <property type="molecule type" value="Genomic_DNA"/>
</dbReference>
<dbReference type="AlphaFoldDB" id="A0A4R1HRZ5"/>
<dbReference type="PIRSF" id="PIRSF003085">
    <property type="entry name" value="CMAS"/>
    <property type="match status" value="1"/>
</dbReference>
<dbReference type="InterPro" id="IPR003333">
    <property type="entry name" value="CMAS"/>
</dbReference>
<dbReference type="SUPFAM" id="SSF53335">
    <property type="entry name" value="S-adenosyl-L-methionine-dependent methyltransferases"/>
    <property type="match status" value="1"/>
</dbReference>
<keyword evidence="8" id="KW-1185">Reference proteome</keyword>
<dbReference type="PANTHER" id="PTHR43667:SF1">
    <property type="entry name" value="CYCLOPROPANE-FATTY-ACYL-PHOSPHOLIPID SYNTHASE"/>
    <property type="match status" value="1"/>
</dbReference>
<evidence type="ECO:0000313" key="7">
    <source>
        <dbReference type="EMBL" id="TCK25387.1"/>
    </source>
</evidence>
<dbReference type="InterPro" id="IPR050723">
    <property type="entry name" value="CFA/CMAS"/>
</dbReference>
<dbReference type="OrthoDB" id="9782855at2"/>
<dbReference type="GO" id="GO:0008168">
    <property type="term" value="F:methyltransferase activity"/>
    <property type="evidence" value="ECO:0007669"/>
    <property type="project" value="UniProtKB-KW"/>
</dbReference>
<evidence type="ECO:0000313" key="8">
    <source>
        <dbReference type="Proteomes" id="UP000295560"/>
    </source>
</evidence>
<evidence type="ECO:0000256" key="6">
    <source>
        <dbReference type="SAM" id="MobiDB-lite"/>
    </source>
</evidence>
<keyword evidence="5" id="KW-0443">Lipid metabolism</keyword>
<name>A0A4R1HRZ5_PSEEN</name>
<dbReference type="Pfam" id="PF02353">
    <property type="entry name" value="CMAS"/>
    <property type="match status" value="1"/>
</dbReference>
<feature type="region of interest" description="Disordered" evidence="6">
    <location>
        <begin position="453"/>
        <end position="474"/>
    </location>
</feature>
<evidence type="ECO:0000256" key="4">
    <source>
        <dbReference type="ARBA" id="ARBA00022691"/>
    </source>
</evidence>
<keyword evidence="2" id="KW-0489">Methyltransferase</keyword>
<dbReference type="PANTHER" id="PTHR43667">
    <property type="entry name" value="CYCLOPROPANE-FATTY-ACYL-PHOSPHOLIPID SYNTHASE"/>
    <property type="match status" value="1"/>
</dbReference>
<accession>A0A4R1HRZ5</accession>
<dbReference type="Gene3D" id="3.40.50.150">
    <property type="entry name" value="Vaccinia Virus protein VP39"/>
    <property type="match status" value="1"/>
</dbReference>
<evidence type="ECO:0000256" key="5">
    <source>
        <dbReference type="ARBA" id="ARBA00023098"/>
    </source>
</evidence>
<dbReference type="GO" id="GO:0032259">
    <property type="term" value="P:methylation"/>
    <property type="evidence" value="ECO:0007669"/>
    <property type="project" value="UniProtKB-KW"/>
</dbReference>
<dbReference type="RefSeq" id="WP_132421698.1">
    <property type="nucleotide sequence ID" value="NZ_SMFZ01000001.1"/>
</dbReference>
<evidence type="ECO:0000256" key="3">
    <source>
        <dbReference type="ARBA" id="ARBA00022679"/>
    </source>
</evidence>
<dbReference type="CDD" id="cd02440">
    <property type="entry name" value="AdoMet_MTases"/>
    <property type="match status" value="1"/>
</dbReference>
<gene>
    <name evidence="7" type="ORF">EV378_1194</name>
</gene>
<dbReference type="GO" id="GO:0008610">
    <property type="term" value="P:lipid biosynthetic process"/>
    <property type="evidence" value="ECO:0007669"/>
    <property type="project" value="InterPro"/>
</dbReference>
<comment type="similarity">
    <text evidence="1">Belongs to the CFA/CMAS family.</text>
</comment>
<comment type="caution">
    <text evidence="7">The sequence shown here is derived from an EMBL/GenBank/DDBJ whole genome shotgun (WGS) entry which is preliminary data.</text>
</comment>
<sequence length="474" mass="52052">MSKPTVAAQLANLIEGALGAPPPVRLRAWDGTEAGAVDDPTAPVVIVRRRRALRRLLWSPGELGLARAFVSGDLDVEGDIAEGLSRFWRLARAGARGTAEGRSAGSAPARMDRAQKVDALRTALRLRAVGTNPTPPASEARLAGGLHSRRRDRAAISHHYDLSNEFYAFLLDPQMAYSCGYWTREDGPDYGIEDAQRDKLDLICRKLGLKPGMRLLDVGCGWASLLVHAAKHYGVEAVGVTLSAQQREYGIARLEREGLSDRVEIRLQDYREIPDQPFDAISSIEMGEHVGQDNYPVYAAQLHKLLRPHGRLLLQQMSRGAVGDNNHPGGGAFMESYVAPDMYMRPLGETLGFLERAGHEVVDVHSLREHYVWTVRPWLDTLQDNRSEAVRLIGEEQYRIWLLYLAGAALAFEENRMGVHQILMVRPGADGRSGLPRSRAATLGADPALDHLAADVSPPEAVSPTRAPESAPTR</sequence>
<dbReference type="InterPro" id="IPR029063">
    <property type="entry name" value="SAM-dependent_MTases_sf"/>
</dbReference>
<reference evidence="7 8" key="1">
    <citation type="submission" date="2019-03" db="EMBL/GenBank/DDBJ databases">
        <title>Sequencing the genomes of 1000 actinobacteria strains.</title>
        <authorList>
            <person name="Klenk H.-P."/>
        </authorList>
    </citation>
    <scope>NUCLEOTIDE SEQUENCE [LARGE SCALE GENOMIC DNA]</scope>
    <source>
        <strain evidence="7 8">DSM 44969</strain>
    </source>
</reference>
<organism evidence="7 8">
    <name type="scientific">Pseudonocardia endophytica</name>
    <dbReference type="NCBI Taxonomy" id="401976"/>
    <lineage>
        <taxon>Bacteria</taxon>
        <taxon>Bacillati</taxon>
        <taxon>Actinomycetota</taxon>
        <taxon>Actinomycetes</taxon>
        <taxon>Pseudonocardiales</taxon>
        <taxon>Pseudonocardiaceae</taxon>
        <taxon>Pseudonocardia</taxon>
    </lineage>
</organism>
<proteinExistence type="inferred from homology"/>
<keyword evidence="3" id="KW-0808">Transferase</keyword>
<evidence type="ECO:0000256" key="1">
    <source>
        <dbReference type="ARBA" id="ARBA00010815"/>
    </source>
</evidence>
<dbReference type="Proteomes" id="UP000295560">
    <property type="component" value="Unassembled WGS sequence"/>
</dbReference>
<protein>
    <submittedName>
        <fullName evidence="7">Cyclopropane-fatty-acyl-phospholipid synthase</fullName>
    </submittedName>
</protein>
<evidence type="ECO:0000256" key="2">
    <source>
        <dbReference type="ARBA" id="ARBA00022603"/>
    </source>
</evidence>
<keyword evidence="4" id="KW-0949">S-adenosyl-L-methionine</keyword>